<dbReference type="SUPFAM" id="SSF52540">
    <property type="entry name" value="P-loop containing nucleoside triphosphate hydrolases"/>
    <property type="match status" value="1"/>
</dbReference>
<dbReference type="PANTHER" id="PTHR46411">
    <property type="entry name" value="FAMILY ATPASE, PUTATIVE-RELATED"/>
    <property type="match status" value="1"/>
</dbReference>
<keyword evidence="4" id="KW-1185">Reference proteome</keyword>
<dbReference type="PANTHER" id="PTHR46411:SF3">
    <property type="entry name" value="AAA+ ATPASE DOMAIN-CONTAINING PROTEIN"/>
    <property type="match status" value="1"/>
</dbReference>
<protein>
    <recommendedName>
        <fullName evidence="2">AAA+ ATPase domain-containing protein</fullName>
    </recommendedName>
</protein>
<feature type="domain" description="AAA+ ATPase" evidence="2">
    <location>
        <begin position="490"/>
        <end position="617"/>
    </location>
</feature>
<dbReference type="CDD" id="cd19481">
    <property type="entry name" value="RecA-like_protease"/>
    <property type="match status" value="1"/>
</dbReference>
<feature type="coiled-coil region" evidence="1">
    <location>
        <begin position="155"/>
        <end position="182"/>
    </location>
</feature>
<evidence type="ECO:0000313" key="4">
    <source>
        <dbReference type="Proteomes" id="UP001305779"/>
    </source>
</evidence>
<dbReference type="Proteomes" id="UP001305779">
    <property type="component" value="Unassembled WGS sequence"/>
</dbReference>
<name>A0ABR0E394_ZASCE</name>
<accession>A0ABR0E394</accession>
<dbReference type="InterPro" id="IPR054289">
    <property type="entry name" value="DUF7025"/>
</dbReference>
<sequence length="694" mass="78094">MAPTSSTNIAFSRSDLYLLVVTRMAAKEVNGVAATNDDHLVKPLYGIPNDRGGTTWQDECPDYLQEISKQDGYAIITRYQGKRSEDRRNDFKLYLSSISIQSPSLKQLIRDVLGNYPGENIDAEDLSFDTPFHPFFHQWAGLLSAAQGVQEGREREEVEALIEILKEEFEESLRDARNLTANGNITFRLAWTLFPSGCPVLGEVNGVQHCFLTEGYKYLWSEQPPALSVGLLHLDFDGQRCGWQKTSSFITSFAGSTKIATLPVRPLQFCEDALGMLETLSKRGDAAVELLRQAPVYRQYDGRVQLHISGDYDFEQVENFVEERVMIEPKVHSQQASRYSPRVFTIPHKLEFLLSRDAETNVAKSRTSQYAVSLLDNINRHPVLSGKDTKLRPAPSKVESQPLLKAHSWTIELLGIRPETFFRSVVRGYLLGSKSWAEFEVDSILPIEWNHKAFDSLVIPPARKRLLEALVRQQKGLKKSMDDVVRGKGQGLIMLLAGPPGTGKTLTAESISDHLRLPLYAISASELGDNAANIEQSFSHVLRLAASWEAVLLLDEADAFLEKRAPQDTVGARERNKRVAAFLRILEYYRGILILTTNRAVNFDDAFYSRIHLTLTFKPLDQRSREDIWKNFLRDSDISSSDISKFAAEQLNGRQIKNIVKMARLLAEDSDGATVDAGHIRDVLSVAREDFEVS</sequence>
<proteinExistence type="predicted"/>
<dbReference type="InterPro" id="IPR027417">
    <property type="entry name" value="P-loop_NTPase"/>
</dbReference>
<gene>
    <name evidence="3" type="ORF">PRZ48_012964</name>
</gene>
<reference evidence="3 4" key="1">
    <citation type="journal article" date="2023" name="G3 (Bethesda)">
        <title>A chromosome-level genome assembly of Zasmidium syzygii isolated from banana leaves.</title>
        <authorList>
            <person name="van Westerhoven A.C."/>
            <person name="Mehrabi R."/>
            <person name="Talebi R."/>
            <person name="Steentjes M.B.F."/>
            <person name="Corcolon B."/>
            <person name="Chong P.A."/>
            <person name="Kema G.H.J."/>
            <person name="Seidl M.F."/>
        </authorList>
    </citation>
    <scope>NUCLEOTIDE SEQUENCE [LARGE SCALE GENOMIC DNA]</scope>
    <source>
        <strain evidence="3 4">P124</strain>
    </source>
</reference>
<dbReference type="EMBL" id="JAXOVC010000011">
    <property type="protein sequence ID" value="KAK4495696.1"/>
    <property type="molecule type" value="Genomic_DNA"/>
</dbReference>
<evidence type="ECO:0000259" key="2">
    <source>
        <dbReference type="SMART" id="SM00382"/>
    </source>
</evidence>
<dbReference type="SMART" id="SM00382">
    <property type="entry name" value="AAA"/>
    <property type="match status" value="1"/>
</dbReference>
<dbReference type="Gene3D" id="3.40.50.300">
    <property type="entry name" value="P-loop containing nucleotide triphosphate hydrolases"/>
    <property type="match status" value="1"/>
</dbReference>
<dbReference type="Pfam" id="PF22942">
    <property type="entry name" value="DUF7025"/>
    <property type="match status" value="1"/>
</dbReference>
<dbReference type="InterPro" id="IPR003959">
    <property type="entry name" value="ATPase_AAA_core"/>
</dbReference>
<organism evidence="3 4">
    <name type="scientific">Zasmidium cellare</name>
    <name type="common">Wine cellar mold</name>
    <name type="synonym">Racodium cellare</name>
    <dbReference type="NCBI Taxonomy" id="395010"/>
    <lineage>
        <taxon>Eukaryota</taxon>
        <taxon>Fungi</taxon>
        <taxon>Dikarya</taxon>
        <taxon>Ascomycota</taxon>
        <taxon>Pezizomycotina</taxon>
        <taxon>Dothideomycetes</taxon>
        <taxon>Dothideomycetidae</taxon>
        <taxon>Mycosphaerellales</taxon>
        <taxon>Mycosphaerellaceae</taxon>
        <taxon>Zasmidium</taxon>
    </lineage>
</organism>
<keyword evidence="1" id="KW-0175">Coiled coil</keyword>
<comment type="caution">
    <text evidence="3">The sequence shown here is derived from an EMBL/GenBank/DDBJ whole genome shotgun (WGS) entry which is preliminary data.</text>
</comment>
<evidence type="ECO:0000256" key="1">
    <source>
        <dbReference type="SAM" id="Coils"/>
    </source>
</evidence>
<evidence type="ECO:0000313" key="3">
    <source>
        <dbReference type="EMBL" id="KAK4495696.1"/>
    </source>
</evidence>
<dbReference type="Pfam" id="PF00004">
    <property type="entry name" value="AAA"/>
    <property type="match status" value="1"/>
</dbReference>
<dbReference type="InterPro" id="IPR003593">
    <property type="entry name" value="AAA+_ATPase"/>
</dbReference>